<gene>
    <name evidence="1" type="ORF">RchiOBHm_Chr2g0136031</name>
</gene>
<evidence type="ECO:0000313" key="1">
    <source>
        <dbReference type="EMBL" id="PRQ50686.1"/>
    </source>
</evidence>
<name>A0A2P6RW96_ROSCH</name>
<comment type="caution">
    <text evidence="1">The sequence shown here is derived from an EMBL/GenBank/DDBJ whole genome shotgun (WGS) entry which is preliminary data.</text>
</comment>
<accession>A0A2P6RW96</accession>
<dbReference type="EMBL" id="PDCK01000040">
    <property type="protein sequence ID" value="PRQ50686.1"/>
    <property type="molecule type" value="Genomic_DNA"/>
</dbReference>
<sequence>MLSEHGVHQPLISCTGVLQTKRHDIVAVEAFVGGEGGAFLVAGVHFDLVVSGEGIHHAEEFVPGGCIDQLIDTR</sequence>
<dbReference type="Gramene" id="PRQ50686">
    <property type="protein sequence ID" value="PRQ50686"/>
    <property type="gene ID" value="RchiOBHm_Chr2g0136031"/>
</dbReference>
<reference evidence="1 2" key="1">
    <citation type="journal article" date="2018" name="Nat. Genet.">
        <title>The Rosa genome provides new insights in the design of modern roses.</title>
        <authorList>
            <person name="Bendahmane M."/>
        </authorList>
    </citation>
    <scope>NUCLEOTIDE SEQUENCE [LARGE SCALE GENOMIC DNA]</scope>
    <source>
        <strain evidence="2">cv. Old Blush</strain>
    </source>
</reference>
<dbReference type="Proteomes" id="UP000238479">
    <property type="component" value="Chromosome 2"/>
</dbReference>
<dbReference type="AlphaFoldDB" id="A0A2P6RW96"/>
<keyword evidence="2" id="KW-1185">Reference proteome</keyword>
<proteinExistence type="predicted"/>
<organism evidence="1 2">
    <name type="scientific">Rosa chinensis</name>
    <name type="common">China rose</name>
    <dbReference type="NCBI Taxonomy" id="74649"/>
    <lineage>
        <taxon>Eukaryota</taxon>
        <taxon>Viridiplantae</taxon>
        <taxon>Streptophyta</taxon>
        <taxon>Embryophyta</taxon>
        <taxon>Tracheophyta</taxon>
        <taxon>Spermatophyta</taxon>
        <taxon>Magnoliopsida</taxon>
        <taxon>eudicotyledons</taxon>
        <taxon>Gunneridae</taxon>
        <taxon>Pentapetalae</taxon>
        <taxon>rosids</taxon>
        <taxon>fabids</taxon>
        <taxon>Rosales</taxon>
        <taxon>Rosaceae</taxon>
        <taxon>Rosoideae</taxon>
        <taxon>Rosoideae incertae sedis</taxon>
        <taxon>Rosa</taxon>
    </lineage>
</organism>
<evidence type="ECO:0000313" key="2">
    <source>
        <dbReference type="Proteomes" id="UP000238479"/>
    </source>
</evidence>
<protein>
    <submittedName>
        <fullName evidence="1">Uncharacterized protein</fullName>
    </submittedName>
</protein>